<evidence type="ECO:0000313" key="3">
    <source>
        <dbReference type="Proteomes" id="UP001232148"/>
    </source>
</evidence>
<dbReference type="EMBL" id="MU843064">
    <property type="protein sequence ID" value="KAK2022037.1"/>
    <property type="molecule type" value="Genomic_DNA"/>
</dbReference>
<name>A0AAD9H592_9PEZI</name>
<dbReference type="Proteomes" id="UP001232148">
    <property type="component" value="Unassembled WGS sequence"/>
</dbReference>
<proteinExistence type="predicted"/>
<keyword evidence="3" id="KW-1185">Reference proteome</keyword>
<comment type="caution">
    <text evidence="2">The sequence shown here is derived from an EMBL/GenBank/DDBJ whole genome shotgun (WGS) entry which is preliminary data.</text>
</comment>
<accession>A0AAD9H592</accession>
<evidence type="ECO:0000313" key="2">
    <source>
        <dbReference type="EMBL" id="KAK2022037.1"/>
    </source>
</evidence>
<dbReference type="AlphaFoldDB" id="A0AAD9H592"/>
<evidence type="ECO:0000256" key="1">
    <source>
        <dbReference type="SAM" id="MobiDB-lite"/>
    </source>
</evidence>
<reference evidence="2" key="1">
    <citation type="submission" date="2021-06" db="EMBL/GenBank/DDBJ databases">
        <title>Comparative genomics, transcriptomics and evolutionary studies reveal genomic signatures of adaptation to plant cell wall in hemibiotrophic fungi.</title>
        <authorList>
            <consortium name="DOE Joint Genome Institute"/>
            <person name="Baroncelli R."/>
            <person name="Diaz J.F."/>
            <person name="Benocci T."/>
            <person name="Peng M."/>
            <person name="Battaglia E."/>
            <person name="Haridas S."/>
            <person name="Andreopoulos W."/>
            <person name="Labutti K."/>
            <person name="Pangilinan J."/>
            <person name="Floch G.L."/>
            <person name="Makela M.R."/>
            <person name="Henrissat B."/>
            <person name="Grigoriev I.V."/>
            <person name="Crouch J.A."/>
            <person name="De Vries R.P."/>
            <person name="Sukno S.A."/>
            <person name="Thon M.R."/>
        </authorList>
    </citation>
    <scope>NUCLEOTIDE SEQUENCE</scope>
    <source>
        <strain evidence="2">MAFF235873</strain>
    </source>
</reference>
<feature type="region of interest" description="Disordered" evidence="1">
    <location>
        <begin position="90"/>
        <end position="114"/>
    </location>
</feature>
<sequence length="138" mass="15480">MARKFTSRIRGRWSEIAAKAKAIFTKPRWSLQKKTAGPQATNTCISHGGPMFLHPNAPLDCLSTAAVHTSEEEHREPSVFEECLYCNGDRESDTDSWTSEVFSEDSDPDSDMDHHKCQCLQDDTFLVDSNPFTTPGEI</sequence>
<organism evidence="2 3">
    <name type="scientific">Colletotrichum zoysiae</name>
    <dbReference type="NCBI Taxonomy" id="1216348"/>
    <lineage>
        <taxon>Eukaryota</taxon>
        <taxon>Fungi</taxon>
        <taxon>Dikarya</taxon>
        <taxon>Ascomycota</taxon>
        <taxon>Pezizomycotina</taxon>
        <taxon>Sordariomycetes</taxon>
        <taxon>Hypocreomycetidae</taxon>
        <taxon>Glomerellales</taxon>
        <taxon>Glomerellaceae</taxon>
        <taxon>Colletotrichum</taxon>
        <taxon>Colletotrichum graminicola species complex</taxon>
    </lineage>
</organism>
<protein>
    <submittedName>
        <fullName evidence="2">Uncharacterized protein</fullName>
    </submittedName>
</protein>
<gene>
    <name evidence="2" type="ORF">LX32DRAFT_698955</name>
</gene>